<name>A0AC58HMY1_DANRE</name>
<organism evidence="1 2">
    <name type="scientific">Danio rerio</name>
    <name type="common">Zebrafish</name>
    <name type="synonym">Brachydanio rerio</name>
    <dbReference type="NCBI Taxonomy" id="7955"/>
    <lineage>
        <taxon>Eukaryota</taxon>
        <taxon>Metazoa</taxon>
        <taxon>Chordata</taxon>
        <taxon>Craniata</taxon>
        <taxon>Vertebrata</taxon>
        <taxon>Euteleostomi</taxon>
        <taxon>Actinopterygii</taxon>
        <taxon>Neopterygii</taxon>
        <taxon>Teleostei</taxon>
        <taxon>Ostariophysi</taxon>
        <taxon>Cypriniformes</taxon>
        <taxon>Danionidae</taxon>
        <taxon>Danioninae</taxon>
        <taxon>Danio</taxon>
    </lineage>
</organism>
<evidence type="ECO:0000313" key="1">
    <source>
        <dbReference type="Proteomes" id="UP000000437"/>
    </source>
</evidence>
<evidence type="ECO:0000313" key="2">
    <source>
        <dbReference type="RefSeq" id="XP_073783349.1"/>
    </source>
</evidence>
<dbReference type="RefSeq" id="XP_073783349.1">
    <property type="nucleotide sequence ID" value="XM_073927248.1"/>
</dbReference>
<reference evidence="2" key="1">
    <citation type="submission" date="2025-08" db="UniProtKB">
        <authorList>
            <consortium name="RefSeq"/>
        </authorList>
    </citation>
    <scope>IDENTIFICATION</scope>
    <source>
        <strain evidence="2">Tuebingen</strain>
        <tissue evidence="2">Fibroblasts and whole tissue</tissue>
    </source>
</reference>
<sequence length="407" mass="46206">MEVYSGQMGENPHSRGLEMDAEGSRDKSISSPREIGDQVSVDCMDIIKGRLDEISRPASSSSLSENRRKSAEGHRSLEVLSPDLNHTLFQRSIHEMTDQTTETSSDHEDSEEENEDPEMRKAIRKMKKLDRILAHKVSAEREVKQKGRELHQRLWQELQAESLHISSTEAENTRRFLSLTPSDCLECDEEDVFVPVFETEVVDLKTEVNSRPEPEECVEAAGHAEVGQEVTEDRRHTGASHSKSRHDFVKKNIELAGASGSSVFLTQQEKERIEDLLKDLEEELLEEPQLVLSSLSAGQGFSPEPSERHTLFNIDSRLQLLLPMQDFLSVRSSSSQGSLEESTGDQGLWTMRQRRDEERRLREIQEQLQILEETQESSTVCLSAEQLKNLLLDCEAEIKPSVQQTLN</sequence>
<accession>A0AC58HMY1</accession>
<keyword evidence="1" id="KW-1185">Reference proteome</keyword>
<gene>
    <name evidence="2" type="primary">fsip1</name>
    <name evidence="2" type="synonym">zgc:113106</name>
</gene>
<proteinExistence type="predicted"/>
<dbReference type="Proteomes" id="UP000000437">
    <property type="component" value="Chromosome 17"/>
</dbReference>
<protein>
    <submittedName>
        <fullName evidence="2">Fibrous sheath-interacting protein 1 isoform X1</fullName>
    </submittedName>
</protein>